<dbReference type="GO" id="GO:0010043">
    <property type="term" value="P:response to zinc ion"/>
    <property type="evidence" value="ECO:0007669"/>
    <property type="project" value="TreeGrafter"/>
</dbReference>
<evidence type="ECO:0000256" key="7">
    <source>
        <dbReference type="SAM" id="Phobius"/>
    </source>
</evidence>
<dbReference type="SUPFAM" id="SSF81345">
    <property type="entry name" value="ABC transporter involved in vitamin B12 uptake, BtuC"/>
    <property type="match status" value="1"/>
</dbReference>
<dbReference type="Pfam" id="PF00950">
    <property type="entry name" value="ABC-3"/>
    <property type="match status" value="1"/>
</dbReference>
<keyword evidence="5 7" id="KW-0472">Membrane</keyword>
<keyword evidence="3 6" id="KW-0812">Transmembrane</keyword>
<feature type="transmembrane region" description="Helical" evidence="7">
    <location>
        <begin position="120"/>
        <end position="150"/>
    </location>
</feature>
<feature type="transmembrane region" description="Helical" evidence="7">
    <location>
        <begin position="246"/>
        <end position="266"/>
    </location>
</feature>
<dbReference type="PANTHER" id="PTHR30477:SF0">
    <property type="entry name" value="METAL TRANSPORT SYSTEM MEMBRANE PROTEIN TM_0125-RELATED"/>
    <property type="match status" value="1"/>
</dbReference>
<evidence type="ECO:0000256" key="4">
    <source>
        <dbReference type="ARBA" id="ARBA00022989"/>
    </source>
</evidence>
<dbReference type="AlphaFoldDB" id="A0A1Z5HYK0"/>
<evidence type="ECO:0000256" key="2">
    <source>
        <dbReference type="ARBA" id="ARBA00008034"/>
    </source>
</evidence>
<evidence type="ECO:0000313" key="8">
    <source>
        <dbReference type="EMBL" id="GAW94385.1"/>
    </source>
</evidence>
<proteinExistence type="inferred from homology"/>
<evidence type="ECO:0000256" key="3">
    <source>
        <dbReference type="ARBA" id="ARBA00022692"/>
    </source>
</evidence>
<dbReference type="EMBL" id="BDGJ01000216">
    <property type="protein sequence ID" value="GAW94385.1"/>
    <property type="molecule type" value="Genomic_DNA"/>
</dbReference>
<feature type="transmembrane region" description="Helical" evidence="7">
    <location>
        <begin position="162"/>
        <end position="185"/>
    </location>
</feature>
<comment type="similarity">
    <text evidence="2 6">Belongs to the ABC-3 integral membrane protein family.</text>
</comment>
<keyword evidence="6" id="KW-0813">Transport</keyword>
<evidence type="ECO:0000256" key="5">
    <source>
        <dbReference type="ARBA" id="ARBA00023136"/>
    </source>
</evidence>
<comment type="caution">
    <text evidence="8">The sequence shown here is derived from an EMBL/GenBank/DDBJ whole genome shotgun (WGS) entry which is preliminary data.</text>
</comment>
<feature type="transmembrane region" description="Helical" evidence="7">
    <location>
        <begin position="191"/>
        <end position="213"/>
    </location>
</feature>
<gene>
    <name evidence="8" type="ORF">KKC1_34910</name>
</gene>
<sequence length="283" mass="29628">MPEILQYGFMQRALLTGIIIAVVCPTIGLFLVLRRLSMIGDTLAHVSLAGVALGLVTGLNVLLSSLIFTGLAALGLEKLRRAYHQYAEIAAAIMLSFGVSLAIILVGLGRGDTSGLFAYLFGSLVAISPTDLVLIAAIGLVVMLVVVWLYRELFYISFDEEGARLAGVPVGAVNLVFMFLAALTVTVSMRMVGVLLISSLMVLPVATSLQLAGSFRQAHLGAVAVALFSVIAGLFLAYYLDTPPGGTIIMVSVFLLVLALAGKNVLSSGQQEDGLSVDPGVDA</sequence>
<evidence type="ECO:0000313" key="9">
    <source>
        <dbReference type="Proteomes" id="UP000197032"/>
    </source>
</evidence>
<evidence type="ECO:0000256" key="6">
    <source>
        <dbReference type="RuleBase" id="RU003943"/>
    </source>
</evidence>
<feature type="transmembrane region" description="Helical" evidence="7">
    <location>
        <begin position="220"/>
        <end position="240"/>
    </location>
</feature>
<feature type="transmembrane region" description="Helical" evidence="7">
    <location>
        <begin position="45"/>
        <end position="74"/>
    </location>
</feature>
<name>A0A1Z5HYK0_9FIRM</name>
<dbReference type="InterPro" id="IPR037294">
    <property type="entry name" value="ABC_BtuC-like"/>
</dbReference>
<protein>
    <submittedName>
        <fullName evidence="8">ABC transporter</fullName>
    </submittedName>
</protein>
<accession>A0A1Z5HYK0</accession>
<dbReference type="OrthoDB" id="9798540at2"/>
<dbReference type="GO" id="GO:0055085">
    <property type="term" value="P:transmembrane transport"/>
    <property type="evidence" value="ECO:0007669"/>
    <property type="project" value="InterPro"/>
</dbReference>
<dbReference type="Proteomes" id="UP000197032">
    <property type="component" value="Unassembled WGS sequence"/>
</dbReference>
<comment type="subcellular location">
    <subcellularLocation>
        <location evidence="6">Cell membrane</location>
        <topology evidence="6">Multi-pass membrane protein</topology>
    </subcellularLocation>
    <subcellularLocation>
        <location evidence="1">Membrane</location>
        <topology evidence="1">Multi-pass membrane protein</topology>
    </subcellularLocation>
</comment>
<dbReference type="Gene3D" id="1.10.3470.10">
    <property type="entry name" value="ABC transporter involved in vitamin B12 uptake, BtuC"/>
    <property type="match status" value="1"/>
</dbReference>
<feature type="transmembrane region" description="Helical" evidence="7">
    <location>
        <begin position="12"/>
        <end position="33"/>
    </location>
</feature>
<dbReference type="InterPro" id="IPR001626">
    <property type="entry name" value="ABC_TroCD"/>
</dbReference>
<keyword evidence="9" id="KW-1185">Reference proteome</keyword>
<organism evidence="8 9">
    <name type="scientific">Calderihabitans maritimus</name>
    <dbReference type="NCBI Taxonomy" id="1246530"/>
    <lineage>
        <taxon>Bacteria</taxon>
        <taxon>Bacillati</taxon>
        <taxon>Bacillota</taxon>
        <taxon>Clostridia</taxon>
        <taxon>Neomoorellales</taxon>
        <taxon>Calderihabitantaceae</taxon>
        <taxon>Calderihabitans</taxon>
    </lineage>
</organism>
<keyword evidence="4 7" id="KW-1133">Transmembrane helix</keyword>
<dbReference type="RefSeq" id="WP_088555338.1">
    <property type="nucleotide sequence ID" value="NZ_BDGJ01000216.1"/>
</dbReference>
<reference evidence="9" key="1">
    <citation type="journal article" date="2017" name="Appl. Environ. Microbiol.">
        <title>Genomic analysis of Calderihabitans maritimus KKC1, a thermophilic hydrogenogenic carboxydotrophic bacterium isolated from marine sediment.</title>
        <authorList>
            <person name="Omae K."/>
            <person name="Yoneda Y."/>
            <person name="Fukuyama Y."/>
            <person name="Yoshida T."/>
            <person name="Sako Y."/>
        </authorList>
    </citation>
    <scope>NUCLEOTIDE SEQUENCE [LARGE SCALE GENOMIC DNA]</scope>
    <source>
        <strain evidence="9">KKC1</strain>
    </source>
</reference>
<evidence type="ECO:0000256" key="1">
    <source>
        <dbReference type="ARBA" id="ARBA00004141"/>
    </source>
</evidence>
<dbReference type="PANTHER" id="PTHR30477">
    <property type="entry name" value="ABC-TRANSPORTER METAL-BINDING PROTEIN"/>
    <property type="match status" value="1"/>
</dbReference>
<dbReference type="GO" id="GO:0043190">
    <property type="term" value="C:ATP-binding cassette (ABC) transporter complex"/>
    <property type="evidence" value="ECO:0007669"/>
    <property type="project" value="InterPro"/>
</dbReference>
<feature type="transmembrane region" description="Helical" evidence="7">
    <location>
        <begin position="86"/>
        <end position="108"/>
    </location>
</feature>